<dbReference type="GeneID" id="20220413"/>
<dbReference type="InterPro" id="IPR036249">
    <property type="entry name" value="Thioredoxin-like_sf"/>
</dbReference>
<dbReference type="RefSeq" id="XP_009037988.1">
    <property type="nucleotide sequence ID" value="XM_009039740.1"/>
</dbReference>
<dbReference type="PIRSF" id="PIRSF000077">
    <property type="entry name" value="Thioredoxin"/>
    <property type="match status" value="1"/>
</dbReference>
<reference evidence="5 6" key="1">
    <citation type="journal article" date="2011" name="Proc. Natl. Acad. Sci. U.S.A.">
        <title>Niche of harmful alga Aureococcus anophagefferens revealed through ecogenomics.</title>
        <authorList>
            <person name="Gobler C.J."/>
            <person name="Berry D.L."/>
            <person name="Dyhrman S.T."/>
            <person name="Wilhelm S.W."/>
            <person name="Salamov A."/>
            <person name="Lobanov A.V."/>
            <person name="Zhang Y."/>
            <person name="Collier J.L."/>
            <person name="Wurch L.L."/>
            <person name="Kustka A.B."/>
            <person name="Dill B.D."/>
            <person name="Shah M."/>
            <person name="VerBerkmoes N.C."/>
            <person name="Kuo A."/>
            <person name="Terry A."/>
            <person name="Pangilinan J."/>
            <person name="Lindquist E.A."/>
            <person name="Lucas S."/>
            <person name="Paulsen I.T."/>
            <person name="Hattenrath-Lehmann T.K."/>
            <person name="Talmage S.C."/>
            <person name="Walker E.A."/>
            <person name="Koch F."/>
            <person name="Burson A.M."/>
            <person name="Marcoval M.A."/>
            <person name="Tang Y.Z."/>
            <person name="Lecleir G.R."/>
            <person name="Coyne K.J."/>
            <person name="Berg G.M."/>
            <person name="Bertrand E.M."/>
            <person name="Saito M.A."/>
            <person name="Gladyshev V.N."/>
            <person name="Grigoriev I.V."/>
        </authorList>
    </citation>
    <scope>NUCLEOTIDE SEQUENCE [LARGE SCALE GENOMIC DNA]</scope>
    <source>
        <strain evidence="6">CCMP 1984</strain>
    </source>
</reference>
<sequence length="96" mass="10510">AGGRALVVDFTAPWCKPCQKIYPFFKRLAATFDEAATFVKVDVDDLEDVAEAAKVTMMPTFQVYRDGALAGALSGANENNLRHFVETHCLGAKKEN</sequence>
<dbReference type="GO" id="GO:0015035">
    <property type="term" value="F:protein-disulfide reductase activity"/>
    <property type="evidence" value="ECO:0007669"/>
    <property type="project" value="InterPro"/>
</dbReference>
<gene>
    <name evidence="5" type="ORF">AURANDRAFT_27711</name>
</gene>
<accession>F0YBP2</accession>
<dbReference type="EMBL" id="GL833131">
    <property type="protein sequence ID" value="EGB07365.1"/>
    <property type="molecule type" value="Genomic_DNA"/>
</dbReference>
<dbReference type="Gene3D" id="3.40.30.10">
    <property type="entry name" value="Glutaredoxin"/>
    <property type="match status" value="1"/>
</dbReference>
<dbReference type="KEGG" id="aaf:AURANDRAFT_27711"/>
<name>F0YBP2_AURAN</name>
<evidence type="ECO:0000313" key="5">
    <source>
        <dbReference type="EMBL" id="EGB07365.1"/>
    </source>
</evidence>
<feature type="site" description="Contributes to redox potential value" evidence="2">
    <location>
        <position position="17"/>
    </location>
</feature>
<feature type="disulfide bond" description="Redox-active" evidence="3">
    <location>
        <begin position="15"/>
        <end position="18"/>
    </location>
</feature>
<dbReference type="Proteomes" id="UP000002729">
    <property type="component" value="Unassembled WGS sequence"/>
</dbReference>
<dbReference type="InterPro" id="IPR013766">
    <property type="entry name" value="Thioredoxin_domain"/>
</dbReference>
<evidence type="ECO:0000259" key="4">
    <source>
        <dbReference type="PROSITE" id="PS51352"/>
    </source>
</evidence>
<dbReference type="OMA" id="FQFFVKG"/>
<dbReference type="SUPFAM" id="SSF52833">
    <property type="entry name" value="Thioredoxin-like"/>
    <property type="match status" value="1"/>
</dbReference>
<dbReference type="AlphaFoldDB" id="F0YBP2"/>
<dbReference type="InterPro" id="IPR005746">
    <property type="entry name" value="Thioredoxin"/>
</dbReference>
<feature type="active site" description="Nucleophile" evidence="2">
    <location>
        <position position="15"/>
    </location>
</feature>
<evidence type="ECO:0000256" key="1">
    <source>
        <dbReference type="ARBA" id="ARBA00023157"/>
    </source>
</evidence>
<evidence type="ECO:0000256" key="3">
    <source>
        <dbReference type="PIRSR" id="PIRSR000077-4"/>
    </source>
</evidence>
<organism evidence="6">
    <name type="scientific">Aureococcus anophagefferens</name>
    <name type="common">Harmful bloom alga</name>
    <dbReference type="NCBI Taxonomy" id="44056"/>
    <lineage>
        <taxon>Eukaryota</taxon>
        <taxon>Sar</taxon>
        <taxon>Stramenopiles</taxon>
        <taxon>Ochrophyta</taxon>
        <taxon>Pelagophyceae</taxon>
        <taxon>Pelagomonadales</taxon>
        <taxon>Pelagomonadaceae</taxon>
        <taxon>Aureococcus</taxon>
    </lineage>
</organism>
<dbReference type="eggNOG" id="KOG0907">
    <property type="taxonomic scope" value="Eukaryota"/>
</dbReference>
<evidence type="ECO:0000313" key="6">
    <source>
        <dbReference type="Proteomes" id="UP000002729"/>
    </source>
</evidence>
<feature type="active site" description="Nucleophile" evidence="2">
    <location>
        <position position="18"/>
    </location>
</feature>
<proteinExistence type="predicted"/>
<evidence type="ECO:0000256" key="2">
    <source>
        <dbReference type="PIRSR" id="PIRSR000077-1"/>
    </source>
</evidence>
<keyword evidence="3" id="KW-0676">Redox-active center</keyword>
<feature type="site" description="Deprotonates C-terminal active site Cys" evidence="2">
    <location>
        <position position="9"/>
    </location>
</feature>
<dbReference type="PANTHER" id="PTHR46115">
    <property type="entry name" value="THIOREDOXIN-LIKE PROTEIN 1"/>
    <property type="match status" value="1"/>
</dbReference>
<dbReference type="Pfam" id="PF00085">
    <property type="entry name" value="Thioredoxin"/>
    <property type="match status" value="1"/>
</dbReference>
<keyword evidence="6" id="KW-1185">Reference proteome</keyword>
<dbReference type="InParanoid" id="F0YBP2"/>
<dbReference type="PRINTS" id="PR00421">
    <property type="entry name" value="THIOREDOXIN"/>
</dbReference>
<feature type="domain" description="Thioredoxin" evidence="4">
    <location>
        <begin position="1"/>
        <end position="90"/>
    </location>
</feature>
<dbReference type="CDD" id="cd02947">
    <property type="entry name" value="TRX_family"/>
    <property type="match status" value="1"/>
</dbReference>
<keyword evidence="1 3" id="KW-1015">Disulfide bond</keyword>
<dbReference type="OrthoDB" id="2121326at2759"/>
<protein>
    <recommendedName>
        <fullName evidence="4">Thioredoxin domain-containing protein</fullName>
    </recommendedName>
</protein>
<dbReference type="PROSITE" id="PS51352">
    <property type="entry name" value="THIOREDOXIN_2"/>
    <property type="match status" value="1"/>
</dbReference>
<feature type="non-terminal residue" evidence="5">
    <location>
        <position position="1"/>
    </location>
</feature>
<feature type="site" description="Contributes to redox potential value" evidence="2">
    <location>
        <position position="16"/>
    </location>
</feature>